<reference evidence="2 3" key="1">
    <citation type="submission" date="2021-05" db="EMBL/GenBank/DDBJ databases">
        <title>Genome Assembly of Synthetic Allotetraploid Brassica napus Reveals Homoeologous Exchanges between Subgenomes.</title>
        <authorList>
            <person name="Davis J.T."/>
        </authorList>
    </citation>
    <scope>NUCLEOTIDE SEQUENCE [LARGE SCALE GENOMIC DNA]</scope>
    <source>
        <strain evidence="3">cv. Da-Ae</strain>
        <tissue evidence="2">Seedling</tissue>
    </source>
</reference>
<organism evidence="2 3">
    <name type="scientific">Brassica napus</name>
    <name type="common">Rape</name>
    <dbReference type="NCBI Taxonomy" id="3708"/>
    <lineage>
        <taxon>Eukaryota</taxon>
        <taxon>Viridiplantae</taxon>
        <taxon>Streptophyta</taxon>
        <taxon>Embryophyta</taxon>
        <taxon>Tracheophyta</taxon>
        <taxon>Spermatophyta</taxon>
        <taxon>Magnoliopsida</taxon>
        <taxon>eudicotyledons</taxon>
        <taxon>Gunneridae</taxon>
        <taxon>Pentapetalae</taxon>
        <taxon>rosids</taxon>
        <taxon>malvids</taxon>
        <taxon>Brassicales</taxon>
        <taxon>Brassicaceae</taxon>
        <taxon>Brassiceae</taxon>
        <taxon>Brassica</taxon>
    </lineage>
</organism>
<proteinExistence type="predicted"/>
<feature type="compositionally biased region" description="Basic and acidic residues" evidence="1">
    <location>
        <begin position="10"/>
        <end position="58"/>
    </location>
</feature>
<dbReference type="EMBL" id="JAGKQM010000012">
    <property type="protein sequence ID" value="KAH0895766.1"/>
    <property type="molecule type" value="Genomic_DNA"/>
</dbReference>
<evidence type="ECO:0000256" key="1">
    <source>
        <dbReference type="SAM" id="MobiDB-lite"/>
    </source>
</evidence>
<accession>A0ABQ8AT97</accession>
<name>A0ABQ8AT97_BRANA</name>
<dbReference type="Proteomes" id="UP000824890">
    <property type="component" value="Unassembled WGS sequence"/>
</dbReference>
<evidence type="ECO:0000313" key="3">
    <source>
        <dbReference type="Proteomes" id="UP000824890"/>
    </source>
</evidence>
<protein>
    <submittedName>
        <fullName evidence="2">Uncharacterized protein</fullName>
    </submittedName>
</protein>
<feature type="region of interest" description="Disordered" evidence="1">
    <location>
        <begin position="1"/>
        <end position="116"/>
    </location>
</feature>
<gene>
    <name evidence="2" type="ORF">HID58_045334</name>
</gene>
<sequence>MKRLATTTRRGSDEIKAKEREAIGPRRTESVDQHNRRKTPERNRCRLREETRRGDKSRIAPSKRARATGGKSRLYSSKRPYYTGDRVTEKKSATGIGASSHHLPRERYERENEEER</sequence>
<keyword evidence="3" id="KW-1185">Reference proteome</keyword>
<evidence type="ECO:0000313" key="2">
    <source>
        <dbReference type="EMBL" id="KAH0895766.1"/>
    </source>
</evidence>
<comment type="caution">
    <text evidence="2">The sequence shown here is derived from an EMBL/GenBank/DDBJ whole genome shotgun (WGS) entry which is preliminary data.</text>
</comment>